<proteinExistence type="predicted"/>
<dbReference type="Gene3D" id="3.60.15.10">
    <property type="entry name" value="Ribonuclease Z/Hydroxyacylglutathione hydrolase-like"/>
    <property type="match status" value="1"/>
</dbReference>
<dbReference type="Pfam" id="PF12706">
    <property type="entry name" value="Lactamase_B_2"/>
    <property type="match status" value="1"/>
</dbReference>
<evidence type="ECO:0000259" key="1">
    <source>
        <dbReference type="Pfam" id="PF12706"/>
    </source>
</evidence>
<name>A0A2S6N046_RHOGL</name>
<dbReference type="InterPro" id="IPR036866">
    <property type="entry name" value="RibonucZ/Hydroxyglut_hydro"/>
</dbReference>
<accession>A0A2S6N046</accession>
<protein>
    <submittedName>
        <fullName evidence="2">Zn-dependent hydrolase</fullName>
    </submittedName>
</protein>
<sequence length="340" mass="37602">MRESFPISDHCDGRSFFNPGGRAGTRGLLQVLRWRMRGGRITWMRPPPDPSFPPPPLDVPPGHAAISHINHASFLIRFPGVVVLTDPIFSQRCSPVSWAGPQRARPPGIPLDDLPRPDVVVLSHNHYDHMDLPSLRELRRRHAPRFITTLGNGRALAREGIQATELDWWQDAEHGPLRITATPARHFAARTPFDRNRTLWAGFMLRAGGGQVLFAGDSAAGSHWADIAARLGPPDVALLPIGAYEPRWFMAAAHMNPAEAVEAHRMLRARRSIGMHFGTFQLTDEAIDAPLEALAAARQQARLPPAIFTTHGFGETRLYELGAPTRIDAGVWPQEGPEPK</sequence>
<dbReference type="GO" id="GO:0016787">
    <property type="term" value="F:hydrolase activity"/>
    <property type="evidence" value="ECO:0007669"/>
    <property type="project" value="UniProtKB-KW"/>
</dbReference>
<dbReference type="SUPFAM" id="SSF56281">
    <property type="entry name" value="Metallo-hydrolase/oxidoreductase"/>
    <property type="match status" value="1"/>
</dbReference>
<dbReference type="EMBL" id="NHRY01000251">
    <property type="protein sequence ID" value="PPQ27969.1"/>
    <property type="molecule type" value="Genomic_DNA"/>
</dbReference>
<dbReference type="InterPro" id="IPR001279">
    <property type="entry name" value="Metallo-B-lactamas"/>
</dbReference>
<keyword evidence="2" id="KW-0378">Hydrolase</keyword>
<dbReference type="Proteomes" id="UP000239724">
    <property type="component" value="Unassembled WGS sequence"/>
</dbReference>
<dbReference type="AlphaFoldDB" id="A0A2S6N046"/>
<keyword evidence="3" id="KW-1185">Reference proteome</keyword>
<dbReference type="GO" id="GO:0005737">
    <property type="term" value="C:cytoplasm"/>
    <property type="evidence" value="ECO:0007669"/>
    <property type="project" value="TreeGrafter"/>
</dbReference>
<organism evidence="2 3">
    <name type="scientific">Rhodopila globiformis</name>
    <name type="common">Rhodopseudomonas globiformis</name>
    <dbReference type="NCBI Taxonomy" id="1071"/>
    <lineage>
        <taxon>Bacteria</taxon>
        <taxon>Pseudomonadati</taxon>
        <taxon>Pseudomonadota</taxon>
        <taxon>Alphaproteobacteria</taxon>
        <taxon>Acetobacterales</taxon>
        <taxon>Acetobacteraceae</taxon>
        <taxon>Rhodopila</taxon>
    </lineage>
</organism>
<gene>
    <name evidence="2" type="ORF">CCS01_25685</name>
</gene>
<evidence type="ECO:0000313" key="3">
    <source>
        <dbReference type="Proteomes" id="UP000239724"/>
    </source>
</evidence>
<dbReference type="PANTHER" id="PTHR15032:SF4">
    <property type="entry name" value="N-ACYL-PHOSPHATIDYLETHANOLAMINE-HYDROLYZING PHOSPHOLIPASE D"/>
    <property type="match status" value="1"/>
</dbReference>
<reference evidence="2 3" key="1">
    <citation type="journal article" date="2018" name="Arch. Microbiol.">
        <title>New insights into the metabolic potential of the phototrophic purple bacterium Rhodopila globiformis DSM 161(T) from its draft genome sequence and evidence for a vanadium-dependent nitrogenase.</title>
        <authorList>
            <person name="Imhoff J.F."/>
            <person name="Rahn T."/>
            <person name="Kunzel S."/>
            <person name="Neulinger S.C."/>
        </authorList>
    </citation>
    <scope>NUCLEOTIDE SEQUENCE [LARGE SCALE GENOMIC DNA]</scope>
    <source>
        <strain evidence="2 3">DSM 161</strain>
    </source>
</reference>
<evidence type="ECO:0000313" key="2">
    <source>
        <dbReference type="EMBL" id="PPQ27969.1"/>
    </source>
</evidence>
<dbReference type="PANTHER" id="PTHR15032">
    <property type="entry name" value="N-ACYL-PHOSPHATIDYLETHANOLAMINE-HYDROLYZING PHOSPHOLIPASE D"/>
    <property type="match status" value="1"/>
</dbReference>
<dbReference type="OrthoDB" id="9805728at2"/>
<comment type="caution">
    <text evidence="2">The sequence shown here is derived from an EMBL/GenBank/DDBJ whole genome shotgun (WGS) entry which is preliminary data.</text>
</comment>
<feature type="domain" description="Metallo-beta-lactamase" evidence="1">
    <location>
        <begin position="83"/>
        <end position="277"/>
    </location>
</feature>